<comment type="caution">
    <text evidence="7">The sequence shown here is derived from an EMBL/GenBank/DDBJ whole genome shotgun (WGS) entry which is preliminary data.</text>
</comment>
<keyword evidence="4" id="KW-0413">Isomerase</keyword>
<evidence type="ECO:0000313" key="7">
    <source>
        <dbReference type="EMBL" id="GAT35140.1"/>
    </source>
</evidence>
<dbReference type="InterPro" id="IPR008930">
    <property type="entry name" value="Terpenoid_cyclase/PrenylTrfase"/>
</dbReference>
<sequence>MTPLARPVFPFESPELTLLAEPKSVEESITKAQGNLLRQQRADGHWEAELLVDSTLCSDYVLYMHWADRVDEDLQRKCIAHIRRRQLSDGGWNIFINGPSEINASVKAYFALKLAGHSPNAPWMREARANILRLGGIPATNTYAKLYLALLGQFPWKYVPTIPPEIFLFPQWFFFNLSEMSSWTRPILAPLTILNHFKPTRTLPAEFQLHELYPAGLENTDLSLKKDPRFWAWRNFFLRCDQLLKIYNDLPFHPLRQHALKVAEKWMTERMGEGSEGLAAIFPSMLNAMMALKVLGYKDDHPLVQKADRDFAGLFVDDPEDFRIQPCLSPVWDTAITTIALAESGVPGTDEAMQHAAQWLEDREVRFVGDWAQRVHGIEPSGWAFEHDNKYYPDTDDTMMVLMALRHVPAKDKAKRDAQFQRALKWLLAFQCEDGGWAAFDKDVTARWLEHVPFADHNAILDPTCSDLTARVLELLGYIGYDRESTVVKRAVAMLRRTQESDGSWYGRWGVNYLYGTWQVLRGLAAIGENMDQEWIRRGRDWLESCQNEDGGWGETCESYNFPALKGRGPSTASQTAWALMGLCACGDASRESIERGVAYLTRTQEADGSWTEDYTTGTGFPCVFYLKYEMYRQHFPLLALATYQQMVQR</sequence>
<dbReference type="RefSeq" id="WP_084400663.1">
    <property type="nucleotide sequence ID" value="NZ_BDCO01000003.1"/>
</dbReference>
<dbReference type="SUPFAM" id="SSF48239">
    <property type="entry name" value="Terpenoid cyclases/Protein prenyltransferases"/>
    <property type="match status" value="2"/>
</dbReference>
<dbReference type="STRING" id="690879.TSACC_3204"/>
<dbReference type="AlphaFoldDB" id="A0A146GCT5"/>
<accession>A0A146GCT5</accession>
<evidence type="ECO:0000256" key="3">
    <source>
        <dbReference type="ARBA" id="ARBA00022737"/>
    </source>
</evidence>
<dbReference type="PROSITE" id="PS01074">
    <property type="entry name" value="TERPENE_SYNTHASES"/>
    <property type="match status" value="1"/>
</dbReference>
<dbReference type="Proteomes" id="UP000076023">
    <property type="component" value="Unassembled WGS sequence"/>
</dbReference>
<dbReference type="GO" id="GO:0016104">
    <property type="term" value="P:triterpenoid biosynthetic process"/>
    <property type="evidence" value="ECO:0007669"/>
    <property type="project" value="InterPro"/>
</dbReference>
<feature type="domain" description="Squalene cyclase C-terminal" evidence="5">
    <location>
        <begin position="328"/>
        <end position="646"/>
    </location>
</feature>
<evidence type="ECO:0000313" key="8">
    <source>
        <dbReference type="Proteomes" id="UP000076023"/>
    </source>
</evidence>
<organism evidence="7 8">
    <name type="scientific">Terrimicrobium sacchariphilum</name>
    <dbReference type="NCBI Taxonomy" id="690879"/>
    <lineage>
        <taxon>Bacteria</taxon>
        <taxon>Pseudomonadati</taxon>
        <taxon>Verrucomicrobiota</taxon>
        <taxon>Terrimicrobiia</taxon>
        <taxon>Terrimicrobiales</taxon>
        <taxon>Terrimicrobiaceae</taxon>
        <taxon>Terrimicrobium</taxon>
    </lineage>
</organism>
<dbReference type="PANTHER" id="PTHR11764:SF20">
    <property type="entry name" value="LANOSTEROL SYNTHASE"/>
    <property type="match status" value="1"/>
</dbReference>
<evidence type="ECO:0000256" key="4">
    <source>
        <dbReference type="ARBA" id="ARBA00023235"/>
    </source>
</evidence>
<dbReference type="OrthoDB" id="9758578at2"/>
<dbReference type="PANTHER" id="PTHR11764">
    <property type="entry name" value="TERPENE CYCLASE/MUTASE FAMILY MEMBER"/>
    <property type="match status" value="1"/>
</dbReference>
<comment type="similarity">
    <text evidence="2">Belongs to the terpene cyclase/mutase family.</text>
</comment>
<dbReference type="UniPathway" id="UPA00337"/>
<dbReference type="InterPro" id="IPR002365">
    <property type="entry name" value="Terpene_synthase_CS"/>
</dbReference>
<dbReference type="Pfam" id="PF13249">
    <property type="entry name" value="SQHop_cyclase_N"/>
    <property type="match status" value="1"/>
</dbReference>
<dbReference type="SFLD" id="SFLDG01016">
    <property type="entry name" value="Prenyltransferase_Like_2"/>
    <property type="match status" value="1"/>
</dbReference>
<feature type="domain" description="Squalene cyclase N-terminal" evidence="6">
    <location>
        <begin position="29"/>
        <end position="318"/>
    </location>
</feature>
<name>A0A146GCT5_TERSA</name>
<comment type="pathway">
    <text evidence="1">Secondary metabolite biosynthesis; hopanoid biosynthesis.</text>
</comment>
<keyword evidence="8" id="KW-1185">Reference proteome</keyword>
<evidence type="ECO:0000259" key="6">
    <source>
        <dbReference type="Pfam" id="PF13249"/>
    </source>
</evidence>
<dbReference type="InterPro" id="IPR018333">
    <property type="entry name" value="Squalene_cyclase"/>
</dbReference>
<dbReference type="EMBL" id="BDCO01000003">
    <property type="protein sequence ID" value="GAT35140.1"/>
    <property type="molecule type" value="Genomic_DNA"/>
</dbReference>
<dbReference type="Gene3D" id="1.50.10.20">
    <property type="match status" value="2"/>
</dbReference>
<proteinExistence type="inferred from homology"/>
<evidence type="ECO:0000256" key="2">
    <source>
        <dbReference type="ARBA" id="ARBA00009755"/>
    </source>
</evidence>
<dbReference type="InParanoid" id="A0A146GCT5"/>
<protein>
    <submittedName>
        <fullName evidence="7">Squalene-hopene/tetraprenyl-beta-curcumene cyclase</fullName>
    </submittedName>
</protein>
<dbReference type="Pfam" id="PF13243">
    <property type="entry name" value="SQHop_cyclase_C"/>
    <property type="match status" value="1"/>
</dbReference>
<dbReference type="GO" id="GO:0016866">
    <property type="term" value="F:intramolecular transferase activity"/>
    <property type="evidence" value="ECO:0007669"/>
    <property type="project" value="InterPro"/>
</dbReference>
<keyword evidence="3" id="KW-0677">Repeat</keyword>
<dbReference type="CDD" id="cd02892">
    <property type="entry name" value="SQCY_1"/>
    <property type="match status" value="1"/>
</dbReference>
<dbReference type="InterPro" id="IPR006400">
    <property type="entry name" value="Hopene-cyclase"/>
</dbReference>
<dbReference type="NCBIfam" id="TIGR01507">
    <property type="entry name" value="hopene_cyclase"/>
    <property type="match status" value="1"/>
</dbReference>
<reference evidence="8" key="1">
    <citation type="journal article" date="2017" name="Genome Announc.">
        <title>Draft Genome Sequence of Terrimicrobium sacchariphilum NM-5T, a Facultative Anaerobic Soil Bacterium of the Class Spartobacteria.</title>
        <authorList>
            <person name="Qiu Y.L."/>
            <person name="Tourlousse D.M."/>
            <person name="Matsuura N."/>
            <person name="Ohashi A."/>
            <person name="Sekiguchi Y."/>
        </authorList>
    </citation>
    <scope>NUCLEOTIDE SEQUENCE [LARGE SCALE GENOMIC DNA]</scope>
    <source>
        <strain evidence="8">NM-5</strain>
    </source>
</reference>
<evidence type="ECO:0000259" key="5">
    <source>
        <dbReference type="Pfam" id="PF13243"/>
    </source>
</evidence>
<dbReference type="NCBIfam" id="TIGR01787">
    <property type="entry name" value="squalene_cyclas"/>
    <property type="match status" value="1"/>
</dbReference>
<dbReference type="InterPro" id="IPR032697">
    <property type="entry name" value="SQ_cyclase_N"/>
</dbReference>
<evidence type="ECO:0000256" key="1">
    <source>
        <dbReference type="ARBA" id="ARBA00004999"/>
    </source>
</evidence>
<dbReference type="InterPro" id="IPR032696">
    <property type="entry name" value="SQ_cyclase_C"/>
</dbReference>
<dbReference type="GO" id="GO:0005811">
    <property type="term" value="C:lipid droplet"/>
    <property type="evidence" value="ECO:0007669"/>
    <property type="project" value="InterPro"/>
</dbReference>
<gene>
    <name evidence="7" type="ORF">TSACC_3204</name>
</gene>